<feature type="signal peptide" evidence="11">
    <location>
        <begin position="1"/>
        <end position="32"/>
    </location>
</feature>
<evidence type="ECO:0000256" key="11">
    <source>
        <dbReference type="SAM" id="SignalP"/>
    </source>
</evidence>
<dbReference type="InterPro" id="IPR000297">
    <property type="entry name" value="PPIase_PpiC"/>
</dbReference>
<name>A0A328B805_9CAUL</name>
<dbReference type="Gene3D" id="3.10.50.40">
    <property type="match status" value="2"/>
</dbReference>
<evidence type="ECO:0000313" key="14">
    <source>
        <dbReference type="Proteomes" id="UP000249842"/>
    </source>
</evidence>
<dbReference type="InterPro" id="IPR015391">
    <property type="entry name" value="SurA_N"/>
</dbReference>
<dbReference type="SUPFAM" id="SSF109998">
    <property type="entry name" value="Triger factor/SurA peptide-binding domain-like"/>
    <property type="match status" value="1"/>
</dbReference>
<organism evidence="13 14">
    <name type="scientific">Phenylobacterium hankyongense</name>
    <dbReference type="NCBI Taxonomy" id="1813876"/>
    <lineage>
        <taxon>Bacteria</taxon>
        <taxon>Pseudomonadati</taxon>
        <taxon>Pseudomonadota</taxon>
        <taxon>Alphaproteobacteria</taxon>
        <taxon>Caulobacterales</taxon>
        <taxon>Caulobacteraceae</taxon>
        <taxon>Phenylobacterium</taxon>
    </lineage>
</organism>
<evidence type="ECO:0000256" key="9">
    <source>
        <dbReference type="PROSITE-ProRule" id="PRU00278"/>
    </source>
</evidence>
<feature type="domain" description="PpiC" evidence="12">
    <location>
        <begin position="376"/>
        <end position="419"/>
    </location>
</feature>
<dbReference type="RefSeq" id="WP_111458400.1">
    <property type="nucleotide sequence ID" value="NZ_QFYP01000001.1"/>
</dbReference>
<keyword evidence="3" id="KW-0574">Periplasm</keyword>
<evidence type="ECO:0000256" key="7">
    <source>
        <dbReference type="ARBA" id="ARBA00030642"/>
    </source>
</evidence>
<dbReference type="InterPro" id="IPR046357">
    <property type="entry name" value="PPIase_dom_sf"/>
</dbReference>
<dbReference type="AlphaFoldDB" id="A0A328B805"/>
<dbReference type="Pfam" id="PF00639">
    <property type="entry name" value="Rotamase"/>
    <property type="match status" value="2"/>
</dbReference>
<reference evidence="14" key="1">
    <citation type="submission" date="2018-05" db="EMBL/GenBank/DDBJ databases">
        <authorList>
            <person name="Li X."/>
        </authorList>
    </citation>
    <scope>NUCLEOTIDE SEQUENCE [LARGE SCALE GENOMIC DNA]</scope>
    <source>
        <strain evidence="14">HKS-05</strain>
    </source>
</reference>
<protein>
    <recommendedName>
        <fullName evidence="1">Parvulin-like PPIase</fullName>
    </recommendedName>
    <alternativeName>
        <fullName evidence="7">Peptidyl-prolyl cis-trans isomerase plp</fullName>
    </alternativeName>
    <alternativeName>
        <fullName evidence="8">Rotamase plp</fullName>
    </alternativeName>
</protein>
<keyword evidence="4 9" id="KW-0697">Rotamase</keyword>
<evidence type="ECO:0000256" key="1">
    <source>
        <dbReference type="ARBA" id="ARBA00018370"/>
    </source>
</evidence>
<keyword evidence="5" id="KW-0143">Chaperone</keyword>
<dbReference type="InterPro" id="IPR050280">
    <property type="entry name" value="OMP_Chaperone_SurA"/>
</dbReference>
<keyword evidence="2 11" id="KW-0732">Signal</keyword>
<evidence type="ECO:0000256" key="10">
    <source>
        <dbReference type="SAM" id="MobiDB-lite"/>
    </source>
</evidence>
<evidence type="ECO:0000256" key="4">
    <source>
        <dbReference type="ARBA" id="ARBA00023110"/>
    </source>
</evidence>
<feature type="region of interest" description="Disordered" evidence="10">
    <location>
        <begin position="43"/>
        <end position="64"/>
    </location>
</feature>
<feature type="compositionally biased region" description="Pro residues" evidence="10">
    <location>
        <begin position="51"/>
        <end position="63"/>
    </location>
</feature>
<keyword evidence="14" id="KW-1185">Reference proteome</keyword>
<dbReference type="Pfam" id="PF09312">
    <property type="entry name" value="SurA_N"/>
    <property type="match status" value="1"/>
</dbReference>
<accession>A0A328B805</accession>
<evidence type="ECO:0000256" key="8">
    <source>
        <dbReference type="ARBA" id="ARBA00031484"/>
    </source>
</evidence>
<evidence type="ECO:0000256" key="6">
    <source>
        <dbReference type="ARBA" id="ARBA00023235"/>
    </source>
</evidence>
<dbReference type="SUPFAM" id="SSF54534">
    <property type="entry name" value="FKBP-like"/>
    <property type="match status" value="2"/>
</dbReference>
<dbReference type="OrthoDB" id="9791746at2"/>
<dbReference type="PANTHER" id="PTHR47637">
    <property type="entry name" value="CHAPERONE SURA"/>
    <property type="match status" value="1"/>
</dbReference>
<feature type="domain" description="PpiC" evidence="12">
    <location>
        <begin position="217"/>
        <end position="315"/>
    </location>
</feature>
<dbReference type="GO" id="GO:0003755">
    <property type="term" value="F:peptidyl-prolyl cis-trans isomerase activity"/>
    <property type="evidence" value="ECO:0007669"/>
    <property type="project" value="UniProtKB-KW"/>
</dbReference>
<keyword evidence="6 9" id="KW-0413">Isomerase</keyword>
<proteinExistence type="predicted"/>
<dbReference type="Gene3D" id="1.10.4030.10">
    <property type="entry name" value="Porin chaperone SurA, peptide-binding domain"/>
    <property type="match status" value="1"/>
</dbReference>
<dbReference type="EMBL" id="QFYP01000001">
    <property type="protein sequence ID" value="RAK61108.1"/>
    <property type="molecule type" value="Genomic_DNA"/>
</dbReference>
<dbReference type="PROSITE" id="PS50198">
    <property type="entry name" value="PPIC_PPIASE_2"/>
    <property type="match status" value="2"/>
</dbReference>
<feature type="chain" id="PRO_5016324511" description="Parvulin-like PPIase" evidence="11">
    <location>
        <begin position="33"/>
        <end position="462"/>
    </location>
</feature>
<gene>
    <name evidence="13" type="ORF">DJ021_15470</name>
</gene>
<dbReference type="PANTHER" id="PTHR47637:SF1">
    <property type="entry name" value="CHAPERONE SURA"/>
    <property type="match status" value="1"/>
</dbReference>
<evidence type="ECO:0000256" key="3">
    <source>
        <dbReference type="ARBA" id="ARBA00022764"/>
    </source>
</evidence>
<dbReference type="InterPro" id="IPR027304">
    <property type="entry name" value="Trigger_fact/SurA_dom_sf"/>
</dbReference>
<evidence type="ECO:0000256" key="5">
    <source>
        <dbReference type="ARBA" id="ARBA00023186"/>
    </source>
</evidence>
<comment type="caution">
    <text evidence="13">The sequence shown here is derived from an EMBL/GenBank/DDBJ whole genome shotgun (WGS) entry which is preliminary data.</text>
</comment>
<dbReference type="Proteomes" id="UP000249842">
    <property type="component" value="Unassembled WGS sequence"/>
</dbReference>
<evidence type="ECO:0000256" key="2">
    <source>
        <dbReference type="ARBA" id="ARBA00022729"/>
    </source>
</evidence>
<evidence type="ECO:0000259" key="12">
    <source>
        <dbReference type="PROSITE" id="PS50198"/>
    </source>
</evidence>
<evidence type="ECO:0000313" key="13">
    <source>
        <dbReference type="EMBL" id="RAK61108.1"/>
    </source>
</evidence>
<sequence>MMLPRNVTGQAARGAAIAAALFAASLPLGVQAQTLRGSLKAQPTPLAATPAPAPAAPAPPAGPRPISESVAAIVNDEIISTYDLAQRMRLLIATSGVQPTEETLPQFQREALVSLVDERLQLQELRRVEKEQKISIVADDAEVKEELAGMAQQNNLKPDAFLGSLRSQGISPETLYQQIRAQMSWQRWIRGRYGSRLRIGEDQIKATQTRMTSAASKPQYQISEVLIDASRVGGMDAAKQGAQQLVTQMQQGAPFAAVARQFSAAPTAAAGGDAGWVSQGEMPPEVEAALEQLRPGQLSAPIPVKDGVYIVYLRDKRAGAGATLVNLKQAAVALPATATAGDIEAARVKLESLRLAVKGCDDLEPAAAKIPGIVAGDLGEAEIADLAPEFRTAAQTLNVGQFSAPIRTKVGLHVVAVCGKHASGSAQADHDQIENRLYGQQLSMISRRYMRDLRNSATIETR</sequence>